<accession>A0A161J9N7</accession>
<gene>
    <name evidence="2" type="ORF">ATSB10_25310</name>
</gene>
<name>A0A161J9N7_9GAMM</name>
<dbReference type="EMBL" id="CP014841">
    <property type="protein sequence ID" value="AND69985.1"/>
    <property type="molecule type" value="Genomic_DNA"/>
</dbReference>
<feature type="compositionally biased region" description="Gly residues" evidence="1">
    <location>
        <begin position="30"/>
        <end position="43"/>
    </location>
</feature>
<evidence type="ECO:0000256" key="1">
    <source>
        <dbReference type="SAM" id="MobiDB-lite"/>
    </source>
</evidence>
<protein>
    <submittedName>
        <fullName evidence="2">Uncharacterized protein</fullName>
    </submittedName>
</protein>
<feature type="region of interest" description="Disordered" evidence="1">
    <location>
        <begin position="17"/>
        <end position="43"/>
    </location>
</feature>
<evidence type="ECO:0000313" key="2">
    <source>
        <dbReference type="EMBL" id="AND69985.1"/>
    </source>
</evidence>
<evidence type="ECO:0000313" key="3">
    <source>
        <dbReference type="Proteomes" id="UP000077255"/>
    </source>
</evidence>
<dbReference type="Proteomes" id="UP000077255">
    <property type="component" value="Chromosome"/>
</dbReference>
<dbReference type="AlphaFoldDB" id="A0A161J9N7"/>
<organism evidence="2 3">
    <name type="scientific">Dyella thiooxydans</name>
    <dbReference type="NCBI Taxonomy" id="445710"/>
    <lineage>
        <taxon>Bacteria</taxon>
        <taxon>Pseudomonadati</taxon>
        <taxon>Pseudomonadota</taxon>
        <taxon>Gammaproteobacteria</taxon>
        <taxon>Lysobacterales</taxon>
        <taxon>Rhodanobacteraceae</taxon>
        <taxon>Dyella</taxon>
    </lineage>
</organism>
<keyword evidence="3" id="KW-1185">Reference proteome</keyword>
<proteinExistence type="predicted"/>
<dbReference type="KEGG" id="dtx:ATSB10_25310"/>
<reference evidence="2 3" key="1">
    <citation type="submission" date="2016-02" db="EMBL/GenBank/DDBJ databases">
        <title>Complete genome sequencing and analysis of ATSB10, Dyella thiooxydans isolated from rhizosphere soil of sunflower (Helianthus annuus L.).</title>
        <authorList>
            <person name="Lee Y."/>
            <person name="Hwangbo K."/>
            <person name="Chung H."/>
            <person name="Yoo J."/>
            <person name="Kim K.Y."/>
            <person name="Sa T.M."/>
            <person name="Um Y."/>
            <person name="Madhaiyan M."/>
        </authorList>
    </citation>
    <scope>NUCLEOTIDE SEQUENCE [LARGE SCALE GENOMIC DNA]</scope>
    <source>
        <strain evidence="2 3">ATSB10</strain>
    </source>
</reference>
<dbReference type="PATRIC" id="fig|445710.3.peg.2526"/>
<sequence>MGCFAFDIRHGQTSSGRRWYRKEGRASRGARGGTGPFRAGLGI</sequence>